<evidence type="ECO:0000313" key="1">
    <source>
        <dbReference type="EMBL" id="MEZ8208221.1"/>
    </source>
</evidence>
<dbReference type="Proteomes" id="UP001569151">
    <property type="component" value="Unassembled WGS sequence"/>
</dbReference>
<dbReference type="RefSeq" id="WP_123962172.1">
    <property type="nucleotide sequence ID" value="NZ_JBGOOF010000005.1"/>
</dbReference>
<sequence>MSNFEHNYNKHIRRARRVAQGLTGLERAKAIYLYFDSESCHPHAFITYNQMMLNRVSDHQFPIDLMRSMAALTATSEMLAKDDPEIHGGVSPK</sequence>
<proteinExistence type="predicted"/>
<reference evidence="1 2" key="1">
    <citation type="submission" date="2024-06" db="EMBL/GenBank/DDBJ databases">
        <authorList>
            <person name="Steensen K."/>
            <person name="Seneca J."/>
            <person name="Bartlau N."/>
            <person name="Yu A.X."/>
            <person name="Polz M.F."/>
        </authorList>
    </citation>
    <scope>NUCLEOTIDE SEQUENCE [LARGE SCALE GENOMIC DNA]</scope>
    <source>
        <strain evidence="1 2">1F146</strain>
    </source>
</reference>
<accession>A0ABV4MFA2</accession>
<protein>
    <submittedName>
        <fullName evidence="1">Uncharacterized protein</fullName>
    </submittedName>
</protein>
<comment type="caution">
    <text evidence="1">The sequence shown here is derived from an EMBL/GenBank/DDBJ whole genome shotgun (WGS) entry which is preliminary data.</text>
</comment>
<name>A0ABV4MFA2_9VIBR</name>
<dbReference type="EMBL" id="JBGOOS010000005">
    <property type="protein sequence ID" value="MEZ8208221.1"/>
    <property type="molecule type" value="Genomic_DNA"/>
</dbReference>
<gene>
    <name evidence="1" type="ORF">ACED39_05475</name>
</gene>
<keyword evidence="2" id="KW-1185">Reference proteome</keyword>
<organism evidence="1 2">
    <name type="scientific">Vibrio bivalvicida</name>
    <dbReference type="NCBI Taxonomy" id="1276888"/>
    <lineage>
        <taxon>Bacteria</taxon>
        <taxon>Pseudomonadati</taxon>
        <taxon>Pseudomonadota</taxon>
        <taxon>Gammaproteobacteria</taxon>
        <taxon>Vibrionales</taxon>
        <taxon>Vibrionaceae</taxon>
        <taxon>Vibrio</taxon>
        <taxon>Vibrio oreintalis group</taxon>
    </lineage>
</organism>
<evidence type="ECO:0000313" key="2">
    <source>
        <dbReference type="Proteomes" id="UP001569151"/>
    </source>
</evidence>